<proteinExistence type="predicted"/>
<protein>
    <submittedName>
        <fullName evidence="2">Uncharacterized protein</fullName>
    </submittedName>
</protein>
<accession>A0A6B0V0H1</accession>
<organism evidence="2">
    <name type="scientific">Ixodes ricinus</name>
    <name type="common">Common tick</name>
    <name type="synonym">Acarus ricinus</name>
    <dbReference type="NCBI Taxonomy" id="34613"/>
    <lineage>
        <taxon>Eukaryota</taxon>
        <taxon>Metazoa</taxon>
        <taxon>Ecdysozoa</taxon>
        <taxon>Arthropoda</taxon>
        <taxon>Chelicerata</taxon>
        <taxon>Arachnida</taxon>
        <taxon>Acari</taxon>
        <taxon>Parasitiformes</taxon>
        <taxon>Ixodida</taxon>
        <taxon>Ixodoidea</taxon>
        <taxon>Ixodidae</taxon>
        <taxon>Ixodinae</taxon>
        <taxon>Ixodes</taxon>
    </lineage>
</organism>
<sequence length="183" mass="19715">MILFAVAATEVDSPSILHSRGCNAPPKSGAETSQREFHLPQRSSGLATVPGMRPRPVCLASHSAHASKWCQKGSKRCQMSRSRRLDVDVTKKKHEKCVAVATASQLPAGEASVNRPAGSDPPRNGRLPHRRCDTARVAALNNMAGGNRGTINTPVEEALQAPRRLGWACRNCSQGRSRSPCFL</sequence>
<reference evidence="2" key="1">
    <citation type="submission" date="2019-12" db="EMBL/GenBank/DDBJ databases">
        <title>An insight into the sialome of adult female Ixodes ricinus ticks feeding for 6 days.</title>
        <authorList>
            <person name="Perner J."/>
            <person name="Ribeiro J.M.C."/>
        </authorList>
    </citation>
    <scope>NUCLEOTIDE SEQUENCE</scope>
    <source>
        <strain evidence="2">Semi-engorged</strain>
        <tissue evidence="2">Salivary glands</tissue>
    </source>
</reference>
<dbReference type="EMBL" id="GIFC01013233">
    <property type="protein sequence ID" value="MXU95316.1"/>
    <property type="molecule type" value="Transcribed_RNA"/>
</dbReference>
<feature type="region of interest" description="Disordered" evidence="1">
    <location>
        <begin position="19"/>
        <end position="50"/>
    </location>
</feature>
<evidence type="ECO:0000256" key="1">
    <source>
        <dbReference type="SAM" id="MobiDB-lite"/>
    </source>
</evidence>
<name>A0A6B0V0H1_IXORI</name>
<feature type="region of interest" description="Disordered" evidence="1">
    <location>
        <begin position="108"/>
        <end position="130"/>
    </location>
</feature>
<dbReference type="AlphaFoldDB" id="A0A6B0V0H1"/>
<evidence type="ECO:0000313" key="2">
    <source>
        <dbReference type="EMBL" id="MXU95316.1"/>
    </source>
</evidence>